<feature type="compositionally biased region" description="Acidic residues" evidence="9">
    <location>
        <begin position="317"/>
        <end position="350"/>
    </location>
</feature>
<dbReference type="OrthoDB" id="1607513at2759"/>
<dbReference type="PANTHER" id="PTHR46481:SF10">
    <property type="entry name" value="ZINC FINGER BED DOMAIN-CONTAINING PROTEIN 39"/>
    <property type="match status" value="1"/>
</dbReference>
<keyword evidence="7" id="KW-0539">Nucleus</keyword>
<dbReference type="SMART" id="SM00614">
    <property type="entry name" value="ZnF_BED"/>
    <property type="match status" value="1"/>
</dbReference>
<evidence type="ECO:0000256" key="3">
    <source>
        <dbReference type="ARBA" id="ARBA00022771"/>
    </source>
</evidence>
<evidence type="ECO:0000256" key="6">
    <source>
        <dbReference type="ARBA" id="ARBA00023163"/>
    </source>
</evidence>
<sequence length="350" mass="39608">MKRKSDQSKDDNRGETNNERKSKKLDDESSNVSPSVELAVEVASTINSGNEQEGSSSGAIRKKKGRTSYVWNNFSIRLGSDQKTEYAHCNHCPSKYKLSDKANGGTGNLNVHLKTKHPDKIPQNLMQIEQKFVSRFSHTIDVFGYDLNPEAVTISKETVKRDIMKKFGEKVELIKLKLAKVCGKFSITLDAWTSKNGLPFLAIRAHWINDHWEYETILLDFCHVIGKHGGLNMSKIFLDCLRRFDLPLSKILGVTLDNAYSNDTFISTLESHGIKVNTNFSSKENRIRCMPHVLNLSVQDILKSLKIPLSIEQDSHGDEDEEDDTDDDETCNESYSDEEIDDEDEATEDN</sequence>
<keyword evidence="2" id="KW-0479">Metal-binding</keyword>
<evidence type="ECO:0000256" key="5">
    <source>
        <dbReference type="ARBA" id="ARBA00023015"/>
    </source>
</evidence>
<dbReference type="SUPFAM" id="SSF53098">
    <property type="entry name" value="Ribonuclease H-like"/>
    <property type="match status" value="1"/>
</dbReference>
<keyword evidence="5" id="KW-0805">Transcription regulation</keyword>
<proteinExistence type="predicted"/>
<reference evidence="11" key="1">
    <citation type="submission" date="2022-07" db="EMBL/GenBank/DDBJ databases">
        <authorList>
            <person name="Trinca V."/>
            <person name="Uliana J.V.C."/>
            <person name="Torres T.T."/>
            <person name="Ward R.J."/>
            <person name="Monesi N."/>
        </authorList>
    </citation>
    <scope>NUCLEOTIDE SEQUENCE</scope>
    <source>
        <strain evidence="11">HSMRA1968</strain>
        <tissue evidence="11">Whole embryos</tissue>
    </source>
</reference>
<feature type="domain" description="BED-type" evidence="10">
    <location>
        <begin position="65"/>
        <end position="124"/>
    </location>
</feature>
<dbReference type="Pfam" id="PF02892">
    <property type="entry name" value="zf-BED"/>
    <property type="match status" value="1"/>
</dbReference>
<evidence type="ECO:0000259" key="10">
    <source>
        <dbReference type="PROSITE" id="PS50808"/>
    </source>
</evidence>
<dbReference type="SUPFAM" id="SSF57667">
    <property type="entry name" value="beta-beta-alpha zinc fingers"/>
    <property type="match status" value="1"/>
</dbReference>
<evidence type="ECO:0000256" key="9">
    <source>
        <dbReference type="SAM" id="MobiDB-lite"/>
    </source>
</evidence>
<feature type="compositionally biased region" description="Basic and acidic residues" evidence="9">
    <location>
        <begin position="1"/>
        <end position="27"/>
    </location>
</feature>
<dbReference type="InterPro" id="IPR052035">
    <property type="entry name" value="ZnF_BED_domain_contain"/>
</dbReference>
<evidence type="ECO:0000256" key="2">
    <source>
        <dbReference type="ARBA" id="ARBA00022723"/>
    </source>
</evidence>
<keyword evidence="6" id="KW-0804">Transcription</keyword>
<keyword evidence="12" id="KW-1185">Reference proteome</keyword>
<comment type="caution">
    <text evidence="11">The sequence shown here is derived from an EMBL/GenBank/DDBJ whole genome shotgun (WGS) entry which is preliminary data.</text>
</comment>
<dbReference type="AlphaFoldDB" id="A0A9Q0S2E6"/>
<feature type="region of interest" description="Disordered" evidence="9">
    <location>
        <begin position="1"/>
        <end position="37"/>
    </location>
</feature>
<keyword evidence="4" id="KW-0862">Zinc</keyword>
<dbReference type="PANTHER" id="PTHR46481">
    <property type="entry name" value="ZINC FINGER BED DOMAIN-CONTAINING PROTEIN 4"/>
    <property type="match status" value="1"/>
</dbReference>
<evidence type="ECO:0000256" key="1">
    <source>
        <dbReference type="ARBA" id="ARBA00004123"/>
    </source>
</evidence>
<dbReference type="InterPro" id="IPR036236">
    <property type="entry name" value="Znf_C2H2_sf"/>
</dbReference>
<gene>
    <name evidence="11" type="primary">TRA1_9</name>
    <name evidence="11" type="ORF">Bhyg_07868</name>
</gene>
<evidence type="ECO:0000256" key="8">
    <source>
        <dbReference type="PROSITE-ProRule" id="PRU00027"/>
    </source>
</evidence>
<organism evidence="11 12">
    <name type="scientific">Pseudolycoriella hygida</name>
    <dbReference type="NCBI Taxonomy" id="35572"/>
    <lineage>
        <taxon>Eukaryota</taxon>
        <taxon>Metazoa</taxon>
        <taxon>Ecdysozoa</taxon>
        <taxon>Arthropoda</taxon>
        <taxon>Hexapoda</taxon>
        <taxon>Insecta</taxon>
        <taxon>Pterygota</taxon>
        <taxon>Neoptera</taxon>
        <taxon>Endopterygota</taxon>
        <taxon>Diptera</taxon>
        <taxon>Nematocera</taxon>
        <taxon>Sciaroidea</taxon>
        <taxon>Sciaridae</taxon>
        <taxon>Pseudolycoriella</taxon>
    </lineage>
</organism>
<feature type="region of interest" description="Disordered" evidence="9">
    <location>
        <begin position="312"/>
        <end position="350"/>
    </location>
</feature>
<feature type="non-terminal residue" evidence="11">
    <location>
        <position position="350"/>
    </location>
</feature>
<keyword evidence="3 8" id="KW-0863">Zinc-finger</keyword>
<dbReference type="Proteomes" id="UP001151699">
    <property type="component" value="Chromosome B"/>
</dbReference>
<name>A0A9Q0S2E6_9DIPT</name>
<dbReference type="GO" id="GO:0003677">
    <property type="term" value="F:DNA binding"/>
    <property type="evidence" value="ECO:0007669"/>
    <property type="project" value="InterPro"/>
</dbReference>
<dbReference type="GO" id="GO:0009791">
    <property type="term" value="P:post-embryonic development"/>
    <property type="evidence" value="ECO:0007669"/>
    <property type="project" value="UniProtKB-ARBA"/>
</dbReference>
<dbReference type="InterPro" id="IPR012337">
    <property type="entry name" value="RNaseH-like_sf"/>
</dbReference>
<dbReference type="GO" id="GO:0008270">
    <property type="term" value="F:zinc ion binding"/>
    <property type="evidence" value="ECO:0007669"/>
    <property type="project" value="UniProtKB-KW"/>
</dbReference>
<evidence type="ECO:0000313" key="11">
    <source>
        <dbReference type="EMBL" id="KAJ6642912.1"/>
    </source>
</evidence>
<dbReference type="PROSITE" id="PS50808">
    <property type="entry name" value="ZF_BED"/>
    <property type="match status" value="1"/>
</dbReference>
<evidence type="ECO:0000313" key="12">
    <source>
        <dbReference type="Proteomes" id="UP001151699"/>
    </source>
</evidence>
<dbReference type="EMBL" id="WJQU01000002">
    <property type="protein sequence ID" value="KAJ6642912.1"/>
    <property type="molecule type" value="Genomic_DNA"/>
</dbReference>
<dbReference type="InterPro" id="IPR003656">
    <property type="entry name" value="Znf_BED"/>
</dbReference>
<evidence type="ECO:0000256" key="4">
    <source>
        <dbReference type="ARBA" id="ARBA00022833"/>
    </source>
</evidence>
<protein>
    <submittedName>
        <fullName evidence="11">AC transposase</fullName>
    </submittedName>
</protein>
<comment type="subcellular location">
    <subcellularLocation>
        <location evidence="1">Nucleus</location>
    </subcellularLocation>
</comment>
<accession>A0A9Q0S2E6</accession>
<dbReference type="GO" id="GO:0005634">
    <property type="term" value="C:nucleus"/>
    <property type="evidence" value="ECO:0007669"/>
    <property type="project" value="UniProtKB-SubCell"/>
</dbReference>
<evidence type="ECO:0000256" key="7">
    <source>
        <dbReference type="ARBA" id="ARBA00023242"/>
    </source>
</evidence>